<dbReference type="STRING" id="759272.G0SFK0"/>
<gene>
    <name evidence="3" type="ORF">CTHT_0071110</name>
</gene>
<dbReference type="OrthoDB" id="2157866at2759"/>
<feature type="region of interest" description="Disordered" evidence="1">
    <location>
        <begin position="1"/>
        <end position="42"/>
    </location>
</feature>
<evidence type="ECO:0000313" key="3">
    <source>
        <dbReference type="EMBL" id="EGS17765.1"/>
    </source>
</evidence>
<sequence>MVMSDAQTHSRTPSSSGVQPNLDTSQPPATSSTTRKTPISVSPSGCFATDRILKSGYVHKRTQKTKTWRTIYIVLRPTTLSIYKSDKEEKLRRKIDLADLTAVTLLKDPKGKRQHLFGLFSLSKNYYLQAPTEKDAAEWVELIRSEARIDEEEEELFLASPPVRQGSFLQAGNFASGSLSATEGRSPVARAVPDRWVSSSPEPMELPSRTSLKPPSAGRRMSQIDSSGLSGAEFATHSDFSDWEPTRPGIKGTSFESLGALHPVPEGEGPDAVPADPKRSSTGPHPDPSEADRVIWQGYMYLLRTPAPGVKQWKKAWAVLRPRNLILYKDSAESSVLFVLYMGAIVNVVETDPLSKKKRHCLQIITDEKNYRFCCRDEEELVQCLGGFKSLLAKRREIEKGRAAAAQAGGSGNGSGRSSAGGENSRGGRQGTGGGGGLMNVATAIVMANAAATATGAASAITVGEGKSGGEWSSGGLASSSSS</sequence>
<evidence type="ECO:0000256" key="1">
    <source>
        <dbReference type="SAM" id="MobiDB-lite"/>
    </source>
</evidence>
<dbReference type="KEGG" id="cthr:CTHT_0071110"/>
<dbReference type="PROSITE" id="PS50003">
    <property type="entry name" value="PH_DOMAIN"/>
    <property type="match status" value="2"/>
</dbReference>
<dbReference type="CDD" id="cd13298">
    <property type="entry name" value="PH1_PH_fungal"/>
    <property type="match status" value="1"/>
</dbReference>
<dbReference type="SUPFAM" id="SSF50729">
    <property type="entry name" value="PH domain-like"/>
    <property type="match status" value="2"/>
</dbReference>
<feature type="region of interest" description="Disordered" evidence="1">
    <location>
        <begin position="403"/>
        <end position="434"/>
    </location>
</feature>
<dbReference type="OMA" id="SWKPAYL"/>
<feature type="compositionally biased region" description="Low complexity" evidence="1">
    <location>
        <begin position="474"/>
        <end position="483"/>
    </location>
</feature>
<dbReference type="PANTHER" id="PTHR14336:SF15">
    <property type="entry name" value="DUAL ADAPTER FOR PHOSPHOTYROSINE AND 3-PHOSPHOTYROSINE AND 3-PHOSPHOINOSITIDE"/>
    <property type="match status" value="1"/>
</dbReference>
<dbReference type="eggNOG" id="ENOG502S0C3">
    <property type="taxonomic scope" value="Eukaryota"/>
</dbReference>
<dbReference type="EMBL" id="GL988047">
    <property type="protein sequence ID" value="EGS17765.1"/>
    <property type="molecule type" value="Genomic_DNA"/>
</dbReference>
<evidence type="ECO:0000313" key="4">
    <source>
        <dbReference type="Proteomes" id="UP000008066"/>
    </source>
</evidence>
<dbReference type="InterPro" id="IPR051707">
    <property type="entry name" value="PI-Interact_SigTrans_Reg"/>
</dbReference>
<proteinExistence type="predicted"/>
<dbReference type="PANTHER" id="PTHR14336">
    <property type="entry name" value="TANDEM PH DOMAIN CONTAINING PROTEIN"/>
    <property type="match status" value="1"/>
</dbReference>
<dbReference type="HOGENOM" id="CLU_037393_1_0_1"/>
<evidence type="ECO:0000259" key="2">
    <source>
        <dbReference type="PROSITE" id="PS50003"/>
    </source>
</evidence>
<dbReference type="InterPro" id="IPR011993">
    <property type="entry name" value="PH-like_dom_sf"/>
</dbReference>
<organism evidence="4">
    <name type="scientific">Chaetomium thermophilum (strain DSM 1495 / CBS 144.50 / IMI 039719)</name>
    <name type="common">Thermochaetoides thermophila</name>
    <dbReference type="NCBI Taxonomy" id="759272"/>
    <lineage>
        <taxon>Eukaryota</taxon>
        <taxon>Fungi</taxon>
        <taxon>Dikarya</taxon>
        <taxon>Ascomycota</taxon>
        <taxon>Pezizomycotina</taxon>
        <taxon>Sordariomycetes</taxon>
        <taxon>Sordariomycetidae</taxon>
        <taxon>Sordariales</taxon>
        <taxon>Chaetomiaceae</taxon>
        <taxon>Thermochaetoides</taxon>
    </lineage>
</organism>
<dbReference type="RefSeq" id="XP_006697383.1">
    <property type="nucleotide sequence ID" value="XM_006697320.1"/>
</dbReference>
<dbReference type="AlphaFoldDB" id="G0SFK0"/>
<dbReference type="CDD" id="cd13299">
    <property type="entry name" value="PH2_PH_fungal"/>
    <property type="match status" value="1"/>
</dbReference>
<feature type="region of interest" description="Disordered" evidence="1">
    <location>
        <begin position="178"/>
        <end position="290"/>
    </location>
</feature>
<keyword evidence="4" id="KW-1185">Reference proteome</keyword>
<dbReference type="GeneID" id="18261149"/>
<accession>G0SFK0</accession>
<dbReference type="FunFam" id="2.30.29.30:FF:000286">
    <property type="entry name" value="PH-protein kinase domain containing protein"/>
    <property type="match status" value="1"/>
</dbReference>
<dbReference type="SMART" id="SM00233">
    <property type="entry name" value="PH"/>
    <property type="match status" value="2"/>
</dbReference>
<feature type="compositionally biased region" description="Gly residues" evidence="1">
    <location>
        <begin position="424"/>
        <end position="434"/>
    </location>
</feature>
<dbReference type="Pfam" id="PF00169">
    <property type="entry name" value="PH"/>
    <property type="match status" value="2"/>
</dbReference>
<dbReference type="Gene3D" id="2.30.29.30">
    <property type="entry name" value="Pleckstrin-homology domain (PH domain)/Phosphotyrosine-binding domain (PTB)"/>
    <property type="match status" value="2"/>
</dbReference>
<reference evidence="3 4" key="1">
    <citation type="journal article" date="2011" name="Cell">
        <title>Insight into structure and assembly of the nuclear pore complex by utilizing the genome of a eukaryotic thermophile.</title>
        <authorList>
            <person name="Amlacher S."/>
            <person name="Sarges P."/>
            <person name="Flemming D."/>
            <person name="van Noort V."/>
            <person name="Kunze R."/>
            <person name="Devos D.P."/>
            <person name="Arumugam M."/>
            <person name="Bork P."/>
            <person name="Hurt E."/>
        </authorList>
    </citation>
    <scope>NUCLEOTIDE SEQUENCE [LARGE SCALE GENOMIC DNA]</scope>
    <source>
        <strain evidence="4">DSM 1495 / CBS 144.50 / IMI 039719</strain>
    </source>
</reference>
<protein>
    <submittedName>
        <fullName evidence="3">PH domain-containing protein</fullName>
    </submittedName>
</protein>
<dbReference type="Proteomes" id="UP000008066">
    <property type="component" value="Unassembled WGS sequence"/>
</dbReference>
<name>G0SFK0_CHATD</name>
<dbReference type="InterPro" id="IPR001849">
    <property type="entry name" value="PH_domain"/>
</dbReference>
<feature type="domain" description="PH" evidence="2">
    <location>
        <begin position="51"/>
        <end position="148"/>
    </location>
</feature>
<feature type="domain" description="PH" evidence="2">
    <location>
        <begin position="293"/>
        <end position="393"/>
    </location>
</feature>
<feature type="region of interest" description="Disordered" evidence="1">
    <location>
        <begin position="463"/>
        <end position="483"/>
    </location>
</feature>